<evidence type="ECO:0000259" key="3">
    <source>
        <dbReference type="Pfam" id="PF03061"/>
    </source>
</evidence>
<dbReference type="AlphaFoldDB" id="A0A9Q3D369"/>
<accession>A0A9Q3D369</accession>
<dbReference type="PANTHER" id="PTHR31793:SF27">
    <property type="entry name" value="NOVEL THIOESTERASE SUPERFAMILY DOMAIN AND SAPOSIN A-TYPE DOMAIN CONTAINING PROTEIN (0610012H03RIK)"/>
    <property type="match status" value="1"/>
</dbReference>
<protein>
    <recommendedName>
        <fullName evidence="3">Thioesterase domain-containing protein</fullName>
    </recommendedName>
</protein>
<dbReference type="InterPro" id="IPR050563">
    <property type="entry name" value="4-hydroxybenzoyl-CoA_TE"/>
</dbReference>
<evidence type="ECO:0000256" key="2">
    <source>
        <dbReference type="ARBA" id="ARBA00022801"/>
    </source>
</evidence>
<feature type="domain" description="Thioesterase" evidence="3">
    <location>
        <begin position="102"/>
        <end position="177"/>
    </location>
</feature>
<dbReference type="OrthoDB" id="2420454at2759"/>
<name>A0A9Q3D369_9BASI</name>
<proteinExistence type="inferred from homology"/>
<evidence type="ECO:0000313" key="4">
    <source>
        <dbReference type="EMBL" id="MBW0494820.1"/>
    </source>
</evidence>
<keyword evidence="5" id="KW-1185">Reference proteome</keyword>
<organism evidence="4 5">
    <name type="scientific">Austropuccinia psidii MF-1</name>
    <dbReference type="NCBI Taxonomy" id="1389203"/>
    <lineage>
        <taxon>Eukaryota</taxon>
        <taxon>Fungi</taxon>
        <taxon>Dikarya</taxon>
        <taxon>Basidiomycota</taxon>
        <taxon>Pucciniomycotina</taxon>
        <taxon>Pucciniomycetes</taxon>
        <taxon>Pucciniales</taxon>
        <taxon>Sphaerophragmiaceae</taxon>
        <taxon>Austropuccinia</taxon>
    </lineage>
</organism>
<evidence type="ECO:0000256" key="1">
    <source>
        <dbReference type="ARBA" id="ARBA00005953"/>
    </source>
</evidence>
<dbReference type="InterPro" id="IPR029069">
    <property type="entry name" value="HotDog_dom_sf"/>
</dbReference>
<dbReference type="Proteomes" id="UP000765509">
    <property type="component" value="Unassembled WGS sequence"/>
</dbReference>
<keyword evidence="2" id="KW-0378">Hydrolase</keyword>
<dbReference type="Gene3D" id="3.10.129.10">
    <property type="entry name" value="Hotdog Thioesterase"/>
    <property type="match status" value="1"/>
</dbReference>
<comment type="similarity">
    <text evidence="1">Belongs to the 4-hydroxybenzoyl-CoA thioesterase family.</text>
</comment>
<dbReference type="EMBL" id="AVOT02012759">
    <property type="protein sequence ID" value="MBW0494820.1"/>
    <property type="molecule type" value="Genomic_DNA"/>
</dbReference>
<sequence length="240" mass="26948">MPGSGEAAHPTKVNLDPQSFRIYCTACIGRNEMNSAASRLARLTNHLINRAPSSYAALSKSLTATRPLSDEPTHVAESQWTDPSTYRYWLPIQTRWSDNDSYGHMNNAYYYHLFDTIVNRFLLEKCKEEPQAMGLVVHSNCTYRSPVGFPSTVLLALATEHVGRSSIKWRVSVWHTNKDLKIDDQKGCAAFGTFVHVFVDPKTRKSIQLSKVVREGASNLLVETEMGKLETPPENQGFQA</sequence>
<reference evidence="4" key="1">
    <citation type="submission" date="2021-03" db="EMBL/GenBank/DDBJ databases">
        <title>Draft genome sequence of rust myrtle Austropuccinia psidii MF-1, a brazilian biotype.</title>
        <authorList>
            <person name="Quecine M.C."/>
            <person name="Pachon D.M.R."/>
            <person name="Bonatelli M.L."/>
            <person name="Correr F.H."/>
            <person name="Franceschini L.M."/>
            <person name="Leite T.F."/>
            <person name="Margarido G.R.A."/>
            <person name="Almeida C.A."/>
            <person name="Ferrarezi J.A."/>
            <person name="Labate C.A."/>
        </authorList>
    </citation>
    <scope>NUCLEOTIDE SEQUENCE</scope>
    <source>
        <strain evidence="4">MF-1</strain>
    </source>
</reference>
<dbReference type="GO" id="GO:0047617">
    <property type="term" value="F:fatty acyl-CoA hydrolase activity"/>
    <property type="evidence" value="ECO:0007669"/>
    <property type="project" value="TreeGrafter"/>
</dbReference>
<dbReference type="SUPFAM" id="SSF54637">
    <property type="entry name" value="Thioesterase/thiol ester dehydrase-isomerase"/>
    <property type="match status" value="1"/>
</dbReference>
<dbReference type="PANTHER" id="PTHR31793">
    <property type="entry name" value="4-HYDROXYBENZOYL-COA THIOESTERASE FAMILY MEMBER"/>
    <property type="match status" value="1"/>
</dbReference>
<evidence type="ECO:0000313" key="5">
    <source>
        <dbReference type="Proteomes" id="UP000765509"/>
    </source>
</evidence>
<dbReference type="CDD" id="cd00586">
    <property type="entry name" value="4HBT"/>
    <property type="match status" value="1"/>
</dbReference>
<gene>
    <name evidence="4" type="ORF">O181_034535</name>
</gene>
<dbReference type="InterPro" id="IPR006683">
    <property type="entry name" value="Thioestr_dom"/>
</dbReference>
<dbReference type="Pfam" id="PF03061">
    <property type="entry name" value="4HBT"/>
    <property type="match status" value="1"/>
</dbReference>
<comment type="caution">
    <text evidence="4">The sequence shown here is derived from an EMBL/GenBank/DDBJ whole genome shotgun (WGS) entry which is preliminary data.</text>
</comment>